<protein>
    <submittedName>
        <fullName evidence="11">Type II CRISPR-associated endonuclease Cas1</fullName>
    </submittedName>
</protein>
<evidence type="ECO:0000256" key="8">
    <source>
        <dbReference type="ARBA" id="ARBA00023211"/>
    </source>
</evidence>
<dbReference type="Pfam" id="PF01867">
    <property type="entry name" value="Cas_Cas1"/>
    <property type="match status" value="1"/>
</dbReference>
<proteinExistence type="predicted"/>
<evidence type="ECO:0000313" key="12">
    <source>
        <dbReference type="Proteomes" id="UP000469325"/>
    </source>
</evidence>
<dbReference type="GO" id="GO:0051607">
    <property type="term" value="P:defense response to virus"/>
    <property type="evidence" value="ECO:0007669"/>
    <property type="project" value="UniProtKB-KW"/>
</dbReference>
<evidence type="ECO:0000256" key="7">
    <source>
        <dbReference type="ARBA" id="ARBA00023125"/>
    </source>
</evidence>
<keyword evidence="5" id="KW-0460">Magnesium</keyword>
<evidence type="ECO:0000313" key="11">
    <source>
        <dbReference type="EMBL" id="MST72457.1"/>
    </source>
</evidence>
<reference evidence="11 12" key="1">
    <citation type="submission" date="2019-08" db="EMBL/GenBank/DDBJ databases">
        <title>In-depth cultivation of the pig gut microbiome towards novel bacterial diversity and tailored functional studies.</title>
        <authorList>
            <person name="Wylensek D."/>
            <person name="Hitch T.C.A."/>
            <person name="Clavel T."/>
        </authorList>
    </citation>
    <scope>NUCLEOTIDE SEQUENCE [LARGE SCALE GENOMIC DNA]</scope>
    <source>
        <strain evidence="11 12">CA-Schmier-601-WT-1</strain>
    </source>
</reference>
<dbReference type="GO" id="GO:0003677">
    <property type="term" value="F:DNA binding"/>
    <property type="evidence" value="ECO:0007669"/>
    <property type="project" value="UniProtKB-KW"/>
</dbReference>
<evidence type="ECO:0000256" key="2">
    <source>
        <dbReference type="ARBA" id="ARBA00022723"/>
    </source>
</evidence>
<keyword evidence="1" id="KW-0540">Nuclease</keyword>
<evidence type="ECO:0000256" key="1">
    <source>
        <dbReference type="ARBA" id="ARBA00022722"/>
    </source>
</evidence>
<evidence type="ECO:0000256" key="4">
    <source>
        <dbReference type="ARBA" id="ARBA00022801"/>
    </source>
</evidence>
<dbReference type="NCBIfam" id="TIGR03639">
    <property type="entry name" value="cas1_NMENI"/>
    <property type="match status" value="1"/>
</dbReference>
<sequence length="249" mass="27144">MPWRAFCPSHHACHDGEKPSPLHPNHPDGCQRTTVPPHGSAGRHARSVQGPTLWKRVVVSKIENQARALSILGLDGAEEVWSFSLGVCPGDPDNREGVAARCYFQHLQPDLNRRCRDPLNSALNYGAAIVQAAVARSLVVAGFVPALGIHHHSQLNAFNLADDIMEPLRPVVDILALEVVESSCELSRQQRSKLRGVLLRTVCLENQKMTVLRATNRMGESLRGATTCEDASLMLTPTILAQGTETQCA</sequence>
<keyword evidence="4" id="KW-0378">Hydrolase</keyword>
<comment type="caution">
    <text evidence="11">The sequence shown here is derived from an EMBL/GenBank/DDBJ whole genome shotgun (WGS) entry which is preliminary data.</text>
</comment>
<dbReference type="InterPro" id="IPR050646">
    <property type="entry name" value="Cas1"/>
</dbReference>
<evidence type="ECO:0000256" key="3">
    <source>
        <dbReference type="ARBA" id="ARBA00022759"/>
    </source>
</evidence>
<evidence type="ECO:0000256" key="9">
    <source>
        <dbReference type="ARBA" id="ARBA00038592"/>
    </source>
</evidence>
<dbReference type="GO" id="GO:0043571">
    <property type="term" value="P:maintenance of CRISPR repeat elements"/>
    <property type="evidence" value="ECO:0007669"/>
    <property type="project" value="InterPro"/>
</dbReference>
<accession>A0A6N7XAN6</accession>
<evidence type="ECO:0000256" key="10">
    <source>
        <dbReference type="SAM" id="MobiDB-lite"/>
    </source>
</evidence>
<evidence type="ECO:0000256" key="5">
    <source>
        <dbReference type="ARBA" id="ARBA00022842"/>
    </source>
</evidence>
<keyword evidence="2" id="KW-0479">Metal-binding</keyword>
<name>A0A6N7XAN6_9ACTN</name>
<keyword evidence="6" id="KW-0051">Antiviral defense</keyword>
<feature type="region of interest" description="Disordered" evidence="10">
    <location>
        <begin position="16"/>
        <end position="47"/>
    </location>
</feature>
<dbReference type="Proteomes" id="UP000469325">
    <property type="component" value="Unassembled WGS sequence"/>
</dbReference>
<dbReference type="InterPro" id="IPR042206">
    <property type="entry name" value="CRISPR-assoc_Cas1_C"/>
</dbReference>
<evidence type="ECO:0000256" key="6">
    <source>
        <dbReference type="ARBA" id="ARBA00023118"/>
    </source>
</evidence>
<keyword evidence="7" id="KW-0238">DNA-binding</keyword>
<comment type="subunit">
    <text evidence="9">Homodimer, forms a heterotetramer with a Cas2 homodimer.</text>
</comment>
<keyword evidence="3 11" id="KW-0255">Endonuclease</keyword>
<dbReference type="PANTHER" id="PTHR34353">
    <property type="entry name" value="CRISPR-ASSOCIATED ENDONUCLEASE CAS1 1"/>
    <property type="match status" value="1"/>
</dbReference>
<dbReference type="PANTHER" id="PTHR34353:SF2">
    <property type="entry name" value="CRISPR-ASSOCIATED ENDONUCLEASE CAS1 1"/>
    <property type="match status" value="1"/>
</dbReference>
<dbReference type="EMBL" id="VUNC01000003">
    <property type="protein sequence ID" value="MST72457.1"/>
    <property type="molecule type" value="Genomic_DNA"/>
</dbReference>
<dbReference type="GO" id="GO:0016787">
    <property type="term" value="F:hydrolase activity"/>
    <property type="evidence" value="ECO:0007669"/>
    <property type="project" value="UniProtKB-KW"/>
</dbReference>
<dbReference type="RefSeq" id="WP_154434604.1">
    <property type="nucleotide sequence ID" value="NZ_VUNC01000003.1"/>
</dbReference>
<dbReference type="InterPro" id="IPR019855">
    <property type="entry name" value="CRISPR-assoc_Cas1_NMENI"/>
</dbReference>
<gene>
    <name evidence="11" type="primary">cas1</name>
    <name evidence="11" type="ORF">FYJ68_04960</name>
</gene>
<keyword evidence="8" id="KW-0464">Manganese</keyword>
<dbReference type="Gene3D" id="1.20.120.920">
    <property type="entry name" value="CRISPR-associated endonuclease Cas1, C-terminal domain"/>
    <property type="match status" value="1"/>
</dbReference>
<dbReference type="GO" id="GO:0046872">
    <property type="term" value="F:metal ion binding"/>
    <property type="evidence" value="ECO:0007669"/>
    <property type="project" value="UniProtKB-KW"/>
</dbReference>
<keyword evidence="12" id="KW-1185">Reference proteome</keyword>
<dbReference type="AlphaFoldDB" id="A0A6N7XAN6"/>
<dbReference type="GO" id="GO:0004520">
    <property type="term" value="F:DNA endonuclease activity"/>
    <property type="evidence" value="ECO:0007669"/>
    <property type="project" value="InterPro"/>
</dbReference>
<dbReference type="InterPro" id="IPR002729">
    <property type="entry name" value="CRISPR-assoc_Cas1"/>
</dbReference>
<organism evidence="11 12">
    <name type="scientific">Olsenella porci</name>
    <dbReference type="NCBI Taxonomy" id="2652279"/>
    <lineage>
        <taxon>Bacteria</taxon>
        <taxon>Bacillati</taxon>
        <taxon>Actinomycetota</taxon>
        <taxon>Coriobacteriia</taxon>
        <taxon>Coriobacteriales</taxon>
        <taxon>Atopobiaceae</taxon>
        <taxon>Olsenella</taxon>
    </lineage>
</organism>